<keyword evidence="1" id="KW-0863">Zinc-finger</keyword>
<dbReference type="SMART" id="SM00343">
    <property type="entry name" value="ZnF_C2HC"/>
    <property type="match status" value="1"/>
</dbReference>
<keyword evidence="1" id="KW-0479">Metal-binding</keyword>
<sequence length="266" mass="30664">MRVSTCKSGKDICDRLCITYEGTNEVKQSRLNILLHDYELFRMKPNESISDMYTRFTQIVTSLHALGRELTNAEMVNKILRCLPTAYDAKITAITESKDLNIYSIDNLLGSLIAYEQGVSQRKIDAGEPRKEKNIALKVEESESEHSQPEDEDDVALMTRQFRSFLKRKQKKRQLWNRGKFNRNGKVSNEVICYQCRKPGHIKTDCPKLKATPAKEKLEEKPMVKKGKKKFQRAFWADSASDSSETEKEEEVTNLYLMADNVDHSD</sequence>
<evidence type="ECO:0000313" key="4">
    <source>
        <dbReference type="Proteomes" id="UP000829196"/>
    </source>
</evidence>
<keyword evidence="4" id="KW-1185">Reference proteome</keyword>
<accession>A0A8T3CEY5</accession>
<dbReference type="Proteomes" id="UP000829196">
    <property type="component" value="Unassembled WGS sequence"/>
</dbReference>
<evidence type="ECO:0000313" key="3">
    <source>
        <dbReference type="EMBL" id="KAI0530930.1"/>
    </source>
</evidence>
<dbReference type="Pfam" id="PF14223">
    <property type="entry name" value="Retrotran_gag_2"/>
    <property type="match status" value="1"/>
</dbReference>
<dbReference type="PANTHER" id="PTHR34676">
    <property type="entry name" value="DUF4219 DOMAIN-CONTAINING PROTEIN-RELATED"/>
    <property type="match status" value="1"/>
</dbReference>
<dbReference type="GO" id="GO:0003676">
    <property type="term" value="F:nucleic acid binding"/>
    <property type="evidence" value="ECO:0007669"/>
    <property type="project" value="InterPro"/>
</dbReference>
<proteinExistence type="predicted"/>
<dbReference type="GO" id="GO:0008270">
    <property type="term" value="F:zinc ion binding"/>
    <property type="evidence" value="ECO:0007669"/>
    <property type="project" value="UniProtKB-KW"/>
</dbReference>
<dbReference type="InterPro" id="IPR001878">
    <property type="entry name" value="Znf_CCHC"/>
</dbReference>
<comment type="caution">
    <text evidence="3">The sequence shown here is derived from an EMBL/GenBank/DDBJ whole genome shotgun (WGS) entry which is preliminary data.</text>
</comment>
<evidence type="ECO:0000256" key="1">
    <source>
        <dbReference type="PROSITE-ProRule" id="PRU00047"/>
    </source>
</evidence>
<dbReference type="SUPFAM" id="SSF57756">
    <property type="entry name" value="Retrovirus zinc finger-like domains"/>
    <property type="match status" value="1"/>
</dbReference>
<name>A0A8T3CEY5_DENNO</name>
<evidence type="ECO:0000259" key="2">
    <source>
        <dbReference type="PROSITE" id="PS50158"/>
    </source>
</evidence>
<dbReference type="Pfam" id="PF00098">
    <property type="entry name" value="zf-CCHC"/>
    <property type="match status" value="1"/>
</dbReference>
<feature type="domain" description="CCHC-type" evidence="2">
    <location>
        <begin position="193"/>
        <end position="208"/>
    </location>
</feature>
<dbReference type="InterPro" id="IPR036875">
    <property type="entry name" value="Znf_CCHC_sf"/>
</dbReference>
<dbReference type="OrthoDB" id="97058at2759"/>
<protein>
    <recommendedName>
        <fullName evidence="2">CCHC-type domain-containing protein</fullName>
    </recommendedName>
</protein>
<dbReference type="EMBL" id="JAGYWB010000001">
    <property type="protein sequence ID" value="KAI0530930.1"/>
    <property type="molecule type" value="Genomic_DNA"/>
</dbReference>
<keyword evidence="1" id="KW-0862">Zinc</keyword>
<organism evidence="3 4">
    <name type="scientific">Dendrobium nobile</name>
    <name type="common">Orchid</name>
    <dbReference type="NCBI Taxonomy" id="94219"/>
    <lineage>
        <taxon>Eukaryota</taxon>
        <taxon>Viridiplantae</taxon>
        <taxon>Streptophyta</taxon>
        <taxon>Embryophyta</taxon>
        <taxon>Tracheophyta</taxon>
        <taxon>Spermatophyta</taxon>
        <taxon>Magnoliopsida</taxon>
        <taxon>Liliopsida</taxon>
        <taxon>Asparagales</taxon>
        <taxon>Orchidaceae</taxon>
        <taxon>Epidendroideae</taxon>
        <taxon>Malaxideae</taxon>
        <taxon>Dendrobiinae</taxon>
        <taxon>Dendrobium</taxon>
    </lineage>
</organism>
<dbReference type="Gene3D" id="4.10.60.10">
    <property type="entry name" value="Zinc finger, CCHC-type"/>
    <property type="match status" value="1"/>
</dbReference>
<dbReference type="PROSITE" id="PS50158">
    <property type="entry name" value="ZF_CCHC"/>
    <property type="match status" value="1"/>
</dbReference>
<reference evidence="3" key="1">
    <citation type="journal article" date="2022" name="Front. Genet.">
        <title>Chromosome-Scale Assembly of the Dendrobium nobile Genome Provides Insights Into the Molecular Mechanism of the Biosynthesis of the Medicinal Active Ingredient of Dendrobium.</title>
        <authorList>
            <person name="Xu Q."/>
            <person name="Niu S.-C."/>
            <person name="Li K.-L."/>
            <person name="Zheng P.-J."/>
            <person name="Zhang X.-J."/>
            <person name="Jia Y."/>
            <person name="Liu Y."/>
            <person name="Niu Y.-X."/>
            <person name="Yu L.-H."/>
            <person name="Chen D.-F."/>
            <person name="Zhang G.-Q."/>
        </authorList>
    </citation>
    <scope>NUCLEOTIDE SEQUENCE</scope>
    <source>
        <tissue evidence="3">Leaf</tissue>
    </source>
</reference>
<dbReference type="PANTHER" id="PTHR34676:SF8">
    <property type="entry name" value="TRANSMEMBRANE PROTEIN"/>
    <property type="match status" value="1"/>
</dbReference>
<gene>
    <name evidence="3" type="ORF">KFK09_000478</name>
</gene>
<dbReference type="AlphaFoldDB" id="A0A8T3CEY5"/>